<sequence>MTMVNLEIINVGQAPNDGTGDTHRDSFQKTNRNMSALKAALEDAFKTVEIPASANLNAYTTTGTFHQSANAGAVGGTNYPEGTAGLLQVVAAGTSFVYQRYVTTGRRSYWRTRAGGDWAEWVRMLDASMLGAANGAASLGADRTIPREQLPVLTAVPVVAGTDANTVTDPGSYYINSDADATLALNWPELRAGTLVVERAGAGNVQVTQTYTTRGGSGGVSRTYKRVRFTTSNTWYPWQELARLDEAMKSVALSVGTDANTLTAPNTFYTWGPGAVVSGGVNWPAVVPGSGALTVAVMATTTVIQSLELLTGVGRRPVCLQRARINGAWDPWFVVAPLSSTVDLPTANHGDVYVDGDGWYAWNGSAYARRSLAKTLVSIDLNSVDVPGAYACNVSAEATPALNYPVQLAGILEVVSSQASNLQVTQTYTAFPETSPVTYKRVRFGASKVWGPWLEQARLKDAMHRVALSAAAGINANTLTADNTFYTWESGSTITGAGGANWPPVNNGTVGAGFLEVFCISSGAIVQRCTLLGNAQKPRVFQRFGAGSSWESWRITASLSSSAFLPVADCGEVYVDGVGVYQWNGTNYTPQTPVTGVLLMKPSAVIMGEFPGQASATGNRFMSYSGDTYLAAVPGAGGSVAGLLARNADSANSQFVGMSASLGGCYLLFSRHGTAAVPPNLIISSGSGECGRVVEDGRWQFGRFVQPNVQTKLHVSFNGGGLEYGIVTRPVNASDSTAIQFQSSSGGVAGYIYSTQALTTTYATTSDYRAKTDLGNLDPENSLATINALRPILFRMNEAPEGSEIQRGFIAHELQEKVPNAVVGKKDEMMAGPGGPDAPEVPRYQGVDMSRIMPDMVAAVQRLTQMLEETNRSLVTANNRIAQLEAAGSPATPE</sequence>
<name>A0A424W511_ALCXX</name>
<feature type="domain" description="Peptidase S74" evidence="2">
    <location>
        <begin position="766"/>
        <end position="874"/>
    </location>
</feature>
<dbReference type="Pfam" id="PF13884">
    <property type="entry name" value="Peptidase_S74"/>
    <property type="match status" value="1"/>
</dbReference>
<evidence type="ECO:0000313" key="3">
    <source>
        <dbReference type="EMBL" id="RPJ88268.1"/>
    </source>
</evidence>
<evidence type="ECO:0000313" key="4">
    <source>
        <dbReference type="Proteomes" id="UP000285324"/>
    </source>
</evidence>
<accession>A0A424W511</accession>
<reference evidence="3 4" key="1">
    <citation type="submission" date="2018-08" db="EMBL/GenBank/DDBJ databases">
        <title>Achromobacter xylosoxidans Genome sequencing and assembly.</title>
        <authorList>
            <person name="Wang R."/>
            <person name="Rensing C."/>
            <person name="Li Y."/>
        </authorList>
    </citation>
    <scope>NUCLEOTIDE SEQUENCE [LARGE SCALE GENOMIC DNA]</scope>
    <source>
        <strain evidence="3 4">GD003A</strain>
    </source>
</reference>
<evidence type="ECO:0000259" key="2">
    <source>
        <dbReference type="PROSITE" id="PS51688"/>
    </source>
</evidence>
<evidence type="ECO:0000256" key="1">
    <source>
        <dbReference type="SAM" id="Coils"/>
    </source>
</evidence>
<feature type="coiled-coil region" evidence="1">
    <location>
        <begin position="860"/>
        <end position="887"/>
    </location>
</feature>
<keyword evidence="1" id="KW-0175">Coiled coil</keyword>
<dbReference type="OrthoDB" id="8667403at2"/>
<dbReference type="RefSeq" id="WP_054453563.1">
    <property type="nucleotide sequence ID" value="NZ_CP061008.1"/>
</dbReference>
<dbReference type="CDD" id="cd19958">
    <property type="entry name" value="pyocin_knob"/>
    <property type="match status" value="4"/>
</dbReference>
<organism evidence="3 4">
    <name type="scientific">Alcaligenes xylosoxydans xylosoxydans</name>
    <name type="common">Achromobacter xylosoxidans</name>
    <dbReference type="NCBI Taxonomy" id="85698"/>
    <lineage>
        <taxon>Bacteria</taxon>
        <taxon>Pseudomonadati</taxon>
        <taxon>Pseudomonadota</taxon>
        <taxon>Betaproteobacteria</taxon>
        <taxon>Burkholderiales</taxon>
        <taxon>Alcaligenaceae</taxon>
        <taxon>Achromobacter</taxon>
    </lineage>
</organism>
<dbReference type="AlphaFoldDB" id="A0A424W511"/>
<dbReference type="PROSITE" id="PS51688">
    <property type="entry name" value="ICA"/>
    <property type="match status" value="1"/>
</dbReference>
<proteinExistence type="predicted"/>
<protein>
    <submittedName>
        <fullName evidence="3">Tail fiber domain-containing protein</fullName>
    </submittedName>
</protein>
<gene>
    <name evidence="3" type="ORF">DY367_28695</name>
</gene>
<dbReference type="EMBL" id="QVXO01000071">
    <property type="protein sequence ID" value="RPJ88268.1"/>
    <property type="molecule type" value="Genomic_DNA"/>
</dbReference>
<comment type="caution">
    <text evidence="3">The sequence shown here is derived from an EMBL/GenBank/DDBJ whole genome shotgun (WGS) entry which is preliminary data.</text>
</comment>
<dbReference type="InterPro" id="IPR030392">
    <property type="entry name" value="S74_ICA"/>
</dbReference>
<dbReference type="Proteomes" id="UP000285324">
    <property type="component" value="Unassembled WGS sequence"/>
</dbReference>